<gene>
    <name evidence="1" type="ORF">Cfor_01149</name>
</gene>
<dbReference type="Proteomes" id="UP000502823">
    <property type="component" value="Unassembled WGS sequence"/>
</dbReference>
<dbReference type="AlphaFoldDB" id="A0A6L2PKW3"/>
<feature type="non-terminal residue" evidence="1">
    <location>
        <position position="80"/>
    </location>
</feature>
<proteinExistence type="predicted"/>
<dbReference type="OrthoDB" id="190201at2759"/>
<dbReference type="SUPFAM" id="SSF53474">
    <property type="entry name" value="alpha/beta-Hydrolases"/>
    <property type="match status" value="1"/>
</dbReference>
<dbReference type="InterPro" id="IPR029058">
    <property type="entry name" value="AB_hydrolase_fold"/>
</dbReference>
<protein>
    <recommendedName>
        <fullName evidence="3">Serine aminopeptidase S33 domain-containing protein</fullName>
    </recommendedName>
</protein>
<sequence>MWWGDSSVQLVIGLHGLEDNANTFDTLAPLLNAPSFLAIDMTGHGLLSHFPALGAYHFVDFVVLLRCIAAHFKWTNLSLI</sequence>
<keyword evidence="2" id="KW-1185">Reference proteome</keyword>
<dbReference type="EMBL" id="BLKM01000415">
    <property type="protein sequence ID" value="GFG33189.1"/>
    <property type="molecule type" value="Genomic_DNA"/>
</dbReference>
<name>A0A6L2PKW3_COPFO</name>
<dbReference type="InParanoid" id="A0A6L2PKW3"/>
<reference evidence="2" key="1">
    <citation type="submission" date="2020-01" db="EMBL/GenBank/DDBJ databases">
        <title>Draft genome sequence of the Termite Coptotermes fromosanus.</title>
        <authorList>
            <person name="Itakura S."/>
            <person name="Yosikawa Y."/>
            <person name="Umezawa K."/>
        </authorList>
    </citation>
    <scope>NUCLEOTIDE SEQUENCE [LARGE SCALE GENOMIC DNA]</scope>
</reference>
<dbReference type="Gene3D" id="3.40.50.1820">
    <property type="entry name" value="alpha/beta hydrolase"/>
    <property type="match status" value="1"/>
</dbReference>
<organism evidence="1 2">
    <name type="scientific">Coptotermes formosanus</name>
    <name type="common">Formosan subterranean termite</name>
    <dbReference type="NCBI Taxonomy" id="36987"/>
    <lineage>
        <taxon>Eukaryota</taxon>
        <taxon>Metazoa</taxon>
        <taxon>Ecdysozoa</taxon>
        <taxon>Arthropoda</taxon>
        <taxon>Hexapoda</taxon>
        <taxon>Insecta</taxon>
        <taxon>Pterygota</taxon>
        <taxon>Neoptera</taxon>
        <taxon>Polyneoptera</taxon>
        <taxon>Dictyoptera</taxon>
        <taxon>Blattodea</taxon>
        <taxon>Blattoidea</taxon>
        <taxon>Termitoidae</taxon>
        <taxon>Rhinotermitidae</taxon>
        <taxon>Coptotermes</taxon>
    </lineage>
</organism>
<evidence type="ECO:0008006" key="3">
    <source>
        <dbReference type="Google" id="ProtNLM"/>
    </source>
</evidence>
<evidence type="ECO:0000313" key="2">
    <source>
        <dbReference type="Proteomes" id="UP000502823"/>
    </source>
</evidence>
<evidence type="ECO:0000313" key="1">
    <source>
        <dbReference type="EMBL" id="GFG33189.1"/>
    </source>
</evidence>
<comment type="caution">
    <text evidence="1">The sequence shown here is derived from an EMBL/GenBank/DDBJ whole genome shotgun (WGS) entry which is preliminary data.</text>
</comment>
<accession>A0A6L2PKW3</accession>